<dbReference type="GeneID" id="28728424"/>
<comment type="caution">
    <text evidence="12">The sequence shown here is derived from an EMBL/GenBank/DDBJ whole genome shotgun (WGS) entry which is preliminary data.</text>
</comment>
<dbReference type="UniPathway" id="UPA00142">
    <property type="reaction ID" value="UER00209"/>
</dbReference>
<dbReference type="GO" id="GO:0017109">
    <property type="term" value="C:glutamate-cysteine ligase complex"/>
    <property type="evidence" value="ECO:0007669"/>
    <property type="project" value="TreeGrafter"/>
</dbReference>
<keyword evidence="13" id="KW-1185">Reference proteome</keyword>
<keyword evidence="7 10" id="KW-0067">ATP-binding</keyword>
<dbReference type="STRING" id="77020.A0A0M9VQ68"/>
<dbReference type="InterPro" id="IPR014746">
    <property type="entry name" value="Gln_synth/guanido_kin_cat_dom"/>
</dbReference>
<comment type="pathway">
    <text evidence="1 10">Sulfur metabolism; glutathione biosynthesis; glutathione from L-cysteine and L-glutamate: step 1/2.</text>
</comment>
<evidence type="ECO:0000256" key="8">
    <source>
        <dbReference type="ARBA" id="ARBA00030585"/>
    </source>
</evidence>
<keyword evidence="4 10" id="KW-0436">Ligase</keyword>
<proteinExistence type="inferred from homology"/>
<evidence type="ECO:0000313" key="13">
    <source>
        <dbReference type="Proteomes" id="UP000037751"/>
    </source>
</evidence>
<dbReference type="Pfam" id="PF03074">
    <property type="entry name" value="GCS"/>
    <property type="match status" value="1"/>
</dbReference>
<evidence type="ECO:0000256" key="10">
    <source>
        <dbReference type="RuleBase" id="RU367135"/>
    </source>
</evidence>
<dbReference type="PANTHER" id="PTHR11164:SF0">
    <property type="entry name" value="GLUTAMATE--CYSTEINE LIGASE CATALYTIC SUBUNIT"/>
    <property type="match status" value="1"/>
</dbReference>
<dbReference type="EMBL" id="LGAV01000002">
    <property type="protein sequence ID" value="KOS15212.1"/>
    <property type="molecule type" value="Genomic_DNA"/>
</dbReference>
<protein>
    <recommendedName>
        <fullName evidence="3 10">Glutamate--cysteine ligase</fullName>
        <ecNumber evidence="3 10">6.3.2.2</ecNumber>
    </recommendedName>
    <alternativeName>
        <fullName evidence="9 10">Gamma-ECS</fullName>
    </alternativeName>
    <alternativeName>
        <fullName evidence="8 10">Gamma-glutamylcysteine synthetase</fullName>
    </alternativeName>
</protein>
<organism evidence="12 13">
    <name type="scientific">Malassezia pachydermatis</name>
    <dbReference type="NCBI Taxonomy" id="77020"/>
    <lineage>
        <taxon>Eukaryota</taxon>
        <taxon>Fungi</taxon>
        <taxon>Dikarya</taxon>
        <taxon>Basidiomycota</taxon>
        <taxon>Ustilaginomycotina</taxon>
        <taxon>Malasseziomycetes</taxon>
        <taxon>Malasseziales</taxon>
        <taxon>Malasseziaceae</taxon>
        <taxon>Malassezia</taxon>
    </lineage>
</organism>
<evidence type="ECO:0000256" key="7">
    <source>
        <dbReference type="ARBA" id="ARBA00022840"/>
    </source>
</evidence>
<dbReference type="Gene3D" id="1.10.8.960">
    <property type="match status" value="1"/>
</dbReference>
<evidence type="ECO:0000256" key="6">
    <source>
        <dbReference type="ARBA" id="ARBA00022741"/>
    </source>
</evidence>
<evidence type="ECO:0000256" key="2">
    <source>
        <dbReference type="ARBA" id="ARBA00008100"/>
    </source>
</evidence>
<comment type="catalytic activity">
    <reaction evidence="10">
        <text>L-cysteine + L-glutamate + ATP = gamma-L-glutamyl-L-cysteine + ADP + phosphate + H(+)</text>
        <dbReference type="Rhea" id="RHEA:13285"/>
        <dbReference type="ChEBI" id="CHEBI:15378"/>
        <dbReference type="ChEBI" id="CHEBI:29985"/>
        <dbReference type="ChEBI" id="CHEBI:30616"/>
        <dbReference type="ChEBI" id="CHEBI:35235"/>
        <dbReference type="ChEBI" id="CHEBI:43474"/>
        <dbReference type="ChEBI" id="CHEBI:58173"/>
        <dbReference type="ChEBI" id="CHEBI:456216"/>
        <dbReference type="EC" id="6.3.2.2"/>
    </reaction>
</comment>
<feature type="region of interest" description="Disordered" evidence="11">
    <location>
        <begin position="320"/>
        <end position="339"/>
    </location>
</feature>
<dbReference type="RefSeq" id="XP_017992844.1">
    <property type="nucleotide sequence ID" value="XM_018136549.1"/>
</dbReference>
<evidence type="ECO:0000256" key="9">
    <source>
        <dbReference type="ARBA" id="ARBA00032122"/>
    </source>
</evidence>
<dbReference type="InterPro" id="IPR004308">
    <property type="entry name" value="GCS"/>
</dbReference>
<dbReference type="AlphaFoldDB" id="A0A0M9VQ68"/>
<keyword evidence="5 10" id="KW-0317">Glutathione biosynthesis</keyword>
<dbReference type="VEuPathDB" id="FungiDB:Malapachy_2056"/>
<dbReference type="GO" id="GO:0005524">
    <property type="term" value="F:ATP binding"/>
    <property type="evidence" value="ECO:0007669"/>
    <property type="project" value="UniProtKB-UniRule"/>
</dbReference>
<reference evidence="12 13" key="1">
    <citation type="submission" date="2015-07" db="EMBL/GenBank/DDBJ databases">
        <title>Draft Genome Sequence of Malassezia furfur CBS1878 and Malassezia pachydermatis CBS1879.</title>
        <authorList>
            <person name="Triana S."/>
            <person name="Ohm R."/>
            <person name="Gonzalez A."/>
            <person name="DeCock H."/>
            <person name="Restrepo S."/>
            <person name="Celis A."/>
        </authorList>
    </citation>
    <scope>NUCLEOTIDE SEQUENCE [LARGE SCALE GENOMIC DNA]</scope>
    <source>
        <strain evidence="12 13">CBS 1879</strain>
    </source>
</reference>
<dbReference type="GO" id="GO:0006750">
    <property type="term" value="P:glutathione biosynthetic process"/>
    <property type="evidence" value="ECO:0007669"/>
    <property type="project" value="UniProtKB-UniRule"/>
</dbReference>
<evidence type="ECO:0000256" key="4">
    <source>
        <dbReference type="ARBA" id="ARBA00022598"/>
    </source>
</evidence>
<evidence type="ECO:0000313" key="12">
    <source>
        <dbReference type="EMBL" id="KOS15212.1"/>
    </source>
</evidence>
<dbReference type="PANTHER" id="PTHR11164">
    <property type="entry name" value="GLUTAMATE CYSTEINE LIGASE"/>
    <property type="match status" value="1"/>
</dbReference>
<gene>
    <name evidence="12" type="ORF">Malapachy_2056</name>
</gene>
<dbReference type="Gene3D" id="3.30.590.50">
    <property type="match status" value="2"/>
</dbReference>
<comment type="similarity">
    <text evidence="2 10">Belongs to the glutamate--cysteine ligase type 3 family.</text>
</comment>
<dbReference type="GO" id="GO:0004357">
    <property type="term" value="F:glutamate-cysteine ligase activity"/>
    <property type="evidence" value="ECO:0007669"/>
    <property type="project" value="UniProtKB-UniRule"/>
</dbReference>
<evidence type="ECO:0000256" key="1">
    <source>
        <dbReference type="ARBA" id="ARBA00005006"/>
    </source>
</evidence>
<accession>A0A0M9VQ68</accession>
<dbReference type="OrthoDB" id="7939818at2759"/>
<evidence type="ECO:0000256" key="3">
    <source>
        <dbReference type="ARBA" id="ARBA00012220"/>
    </source>
</evidence>
<sequence length="662" mass="75220">MGLLSLGTPLDWHKARQLGEHVRKHGIEQFLAVWRELRGRHGDELLWGDELEYMVVKFHDEAKSAHVSLRQGEILQKLSQCDQSELQGSKCTVMPTFHPEFGRYMIESTPGAPFTVAASDLLRVESDMRLRRQIARRHLNADEVPMTIGSFPRLGVTDAPFTDPPYEAKGEASHSMFLPDEIINTHVRFPTLAANIRQRRGSKVRINVPLFKDTQTPSPFIDPTIPWDRRLFPEDVEAKLGAAYPDHIYMDAMGFGMGCCCLQVTFQLPSIDEARRMYDQLVPFTPLLLAATASTPVFRGYLADVDARWNIISASVDDRTPAERGEAPLKPNEPTHNSDLPVRRIRKSRYDSVDSYLFDEHDRPSARAYNDLDLERNAQVEQHLQAEGVDPLLAEHLAHLFIRDPIVIFSENIDLDNATSVDHFENLQSTNWQTMRFKPPPHGGHIGWRVEFRPMEIQVTDYENAAFTVFLVLLTRVLTSCPVNFYMPLSLVDENMQRAQKRDAIHTQRFHFRRNTQAEPRRTTARSEEADASLSSSVMTLGEADTAEYTLAELFHGTDTMPGFLPLIHNYLDTLSLDASTRTQLNDYLDLVAARVDGRLLTAASYIRQFVQSHPSYRHDSVVSDEINYDLLRTLDKIERGELDAPGFLPASYAARRRAAGI</sequence>
<dbReference type="SUPFAM" id="SSF55931">
    <property type="entry name" value="Glutamine synthetase/guanido kinase"/>
    <property type="match status" value="1"/>
</dbReference>
<name>A0A0M9VQ68_9BASI</name>
<dbReference type="EC" id="6.3.2.2" evidence="3 10"/>
<dbReference type="Proteomes" id="UP000037751">
    <property type="component" value="Unassembled WGS sequence"/>
</dbReference>
<evidence type="ECO:0000256" key="11">
    <source>
        <dbReference type="SAM" id="MobiDB-lite"/>
    </source>
</evidence>
<evidence type="ECO:0000256" key="5">
    <source>
        <dbReference type="ARBA" id="ARBA00022684"/>
    </source>
</evidence>
<keyword evidence="6 10" id="KW-0547">Nucleotide-binding</keyword>
<dbReference type="FunFam" id="3.30.590.50:FF:000002">
    <property type="entry name" value="Glutamate--cysteine ligase catalytic subunit"/>
    <property type="match status" value="1"/>
</dbReference>